<feature type="domain" description="PKD-like" evidence="4">
    <location>
        <begin position="337"/>
        <end position="380"/>
    </location>
</feature>
<reference evidence="6" key="1">
    <citation type="journal article" date="2019" name="Int. J. Syst. Evol. Microbiol.">
        <title>The Global Catalogue of Microorganisms (GCM) 10K type strain sequencing project: providing services to taxonomists for standard genome sequencing and annotation.</title>
        <authorList>
            <consortium name="The Broad Institute Genomics Platform"/>
            <consortium name="The Broad Institute Genome Sequencing Center for Infectious Disease"/>
            <person name="Wu L."/>
            <person name="Ma J."/>
        </authorList>
    </citation>
    <scope>NUCLEOTIDE SEQUENCE [LARGE SCALE GENOMIC DNA]</scope>
    <source>
        <strain evidence="6">CGMCC 4.7393</strain>
    </source>
</reference>
<name>A0ABW2DMN3_9BACT</name>
<feature type="signal peptide" evidence="2">
    <location>
        <begin position="1"/>
        <end position="25"/>
    </location>
</feature>
<gene>
    <name evidence="5" type="ORF">ACFQHR_15710</name>
</gene>
<feature type="chain" id="PRO_5045968063" evidence="2">
    <location>
        <begin position="26"/>
        <end position="716"/>
    </location>
</feature>
<feature type="compositionally biased region" description="Low complexity" evidence="1">
    <location>
        <begin position="386"/>
        <end position="404"/>
    </location>
</feature>
<dbReference type="EMBL" id="JBHSYQ010000015">
    <property type="protein sequence ID" value="MFC6999081.1"/>
    <property type="molecule type" value="Genomic_DNA"/>
</dbReference>
<evidence type="ECO:0000256" key="1">
    <source>
        <dbReference type="SAM" id="MobiDB-lite"/>
    </source>
</evidence>
<dbReference type="Pfam" id="PF19408">
    <property type="entry name" value="PKD_6"/>
    <property type="match status" value="3"/>
</dbReference>
<dbReference type="NCBIfam" id="TIGR04183">
    <property type="entry name" value="Por_Secre_tail"/>
    <property type="match status" value="1"/>
</dbReference>
<keyword evidence="6" id="KW-1185">Reference proteome</keyword>
<dbReference type="InterPro" id="IPR013783">
    <property type="entry name" value="Ig-like_fold"/>
</dbReference>
<feature type="domain" description="Secretion system C-terminal sorting" evidence="3">
    <location>
        <begin position="638"/>
        <end position="715"/>
    </location>
</feature>
<dbReference type="RefSeq" id="WP_066616862.1">
    <property type="nucleotide sequence ID" value="NZ_JBHSYQ010000015.1"/>
</dbReference>
<evidence type="ECO:0000313" key="5">
    <source>
        <dbReference type="EMBL" id="MFC6999081.1"/>
    </source>
</evidence>
<dbReference type="Pfam" id="PF18962">
    <property type="entry name" value="Por_Secre_tail"/>
    <property type="match status" value="1"/>
</dbReference>
<feature type="compositionally biased region" description="Polar residues" evidence="1">
    <location>
        <begin position="197"/>
        <end position="209"/>
    </location>
</feature>
<dbReference type="InterPro" id="IPR026444">
    <property type="entry name" value="Secre_tail"/>
</dbReference>
<evidence type="ECO:0000256" key="2">
    <source>
        <dbReference type="SAM" id="SignalP"/>
    </source>
</evidence>
<evidence type="ECO:0000313" key="6">
    <source>
        <dbReference type="Proteomes" id="UP001596405"/>
    </source>
</evidence>
<dbReference type="InterPro" id="IPR045829">
    <property type="entry name" value="PKD_6"/>
</dbReference>
<dbReference type="Proteomes" id="UP001596405">
    <property type="component" value="Unassembled WGS sequence"/>
</dbReference>
<sequence>MKKLILSWASTILFILFGLTQQAQAQCVASDKCFDFKFIGVERVNEDFVRLSFSIKTNCDKDLSYAAFELPNDNGVTSNANNYSSKNYKYSVENGTYNPFWSVKFEGVGINGYKNGAEDIFTYEMSAFEYSTMRTLQVAAKAGTTVGTVTFDLAKCGSTTGGGSTDGGNTDGNTGGNNGGGNNNGNNGGGNGGGNNQTDKGNCSTSQPSPISGPYAPCPGEIVTYCIDANPKYTSYVWDVPRAHAGEAPSGWEIISGQGTNCVTVRVGQKPGTMKVKVTHSECGTKVRTKPVHPGRLPEVEIVGPGRYCPDESLTYKAVVSKFGPGNNGNGGNDKFLNYVWTVPADWKIVSGQGTKQIVVIAGQTTGDISVKVTSDKDSGKDTSENGNNTDGNPNNGNGNTGNNQAGGGKYCGPATATITPERKPECGPCPEGALEVALIAPDTVCNLSDDTYRFEVAEVQDGVTYEFQLPEGFIVVDEGNGYVEVVAIFEEEQLGQPQTVTVIARNECGEATASEQVVVVECAPGNPLPVSLTRFDGVSRNGAVELEWSTATEINNDRFEIERSYDGKTFTKIGEVKGAGNATVNIDYAYSDRQANQGTVYYRLRQVDFDGSFEHSKVIAVNHSGSATAGGATTVSVFPNPVTNGQVNIRFAEAPKGNVMVRLIDLSGRVLHTKNLGGGAPEVAMELQSLGLAKGIYMISITNGGKTDTQRLMIR</sequence>
<comment type="caution">
    <text evidence="5">The sequence shown here is derived from an EMBL/GenBank/DDBJ whole genome shotgun (WGS) entry which is preliminary data.</text>
</comment>
<evidence type="ECO:0000259" key="3">
    <source>
        <dbReference type="Pfam" id="PF18962"/>
    </source>
</evidence>
<protein>
    <submittedName>
        <fullName evidence="5">T9SS type A sorting domain-containing protein</fullName>
    </submittedName>
</protein>
<organism evidence="5 6">
    <name type="scientific">Rufibacter roseus</name>
    <dbReference type="NCBI Taxonomy" id="1567108"/>
    <lineage>
        <taxon>Bacteria</taxon>
        <taxon>Pseudomonadati</taxon>
        <taxon>Bacteroidota</taxon>
        <taxon>Cytophagia</taxon>
        <taxon>Cytophagales</taxon>
        <taxon>Hymenobacteraceae</taxon>
        <taxon>Rufibacter</taxon>
    </lineage>
</organism>
<feature type="domain" description="PKD-like" evidence="4">
    <location>
        <begin position="206"/>
        <end position="288"/>
    </location>
</feature>
<feature type="compositionally biased region" description="Gly residues" evidence="1">
    <location>
        <begin position="160"/>
        <end position="195"/>
    </location>
</feature>
<feature type="region of interest" description="Disordered" evidence="1">
    <location>
        <begin position="371"/>
        <end position="405"/>
    </location>
</feature>
<keyword evidence="2" id="KW-0732">Signal</keyword>
<accession>A0ABW2DMN3</accession>
<proteinExistence type="predicted"/>
<feature type="compositionally biased region" description="Basic and acidic residues" evidence="1">
    <location>
        <begin position="374"/>
        <end position="384"/>
    </location>
</feature>
<feature type="region of interest" description="Disordered" evidence="1">
    <location>
        <begin position="160"/>
        <end position="209"/>
    </location>
</feature>
<dbReference type="Gene3D" id="2.60.40.10">
    <property type="entry name" value="Immunoglobulins"/>
    <property type="match status" value="1"/>
</dbReference>
<feature type="domain" description="PKD-like" evidence="4">
    <location>
        <begin position="440"/>
        <end position="516"/>
    </location>
</feature>
<evidence type="ECO:0000259" key="4">
    <source>
        <dbReference type="Pfam" id="PF19408"/>
    </source>
</evidence>